<dbReference type="RefSeq" id="WP_185032341.1">
    <property type="nucleotide sequence ID" value="NZ_BNBN01000003.1"/>
</dbReference>
<dbReference type="InterPro" id="IPR015330">
    <property type="entry name" value="DNA_primase/pol_bifunc_N"/>
</dbReference>
<dbReference type="SUPFAM" id="SSF56747">
    <property type="entry name" value="Prim-pol domain"/>
    <property type="match status" value="1"/>
</dbReference>
<dbReference type="EMBL" id="JACHEM010000009">
    <property type="protein sequence ID" value="MBB6437206.1"/>
    <property type="molecule type" value="Genomic_DNA"/>
</dbReference>
<organism evidence="3 4">
    <name type="scientific">Streptomyces candidus</name>
    <dbReference type="NCBI Taxonomy" id="67283"/>
    <lineage>
        <taxon>Bacteria</taxon>
        <taxon>Bacillati</taxon>
        <taxon>Actinomycetota</taxon>
        <taxon>Actinomycetes</taxon>
        <taxon>Kitasatosporales</taxon>
        <taxon>Streptomycetaceae</taxon>
        <taxon>Streptomyces</taxon>
    </lineage>
</organism>
<evidence type="ECO:0000313" key="4">
    <source>
        <dbReference type="Proteomes" id="UP000540423"/>
    </source>
</evidence>
<evidence type="ECO:0000259" key="2">
    <source>
        <dbReference type="SMART" id="SM00943"/>
    </source>
</evidence>
<proteinExistence type="predicted"/>
<feature type="domain" description="DNA primase/polymerase bifunctional N-terminal" evidence="2">
    <location>
        <begin position="16"/>
        <end position="194"/>
    </location>
</feature>
<keyword evidence="4" id="KW-1185">Reference proteome</keyword>
<feature type="region of interest" description="Disordered" evidence="1">
    <location>
        <begin position="323"/>
        <end position="345"/>
    </location>
</feature>
<protein>
    <recommendedName>
        <fullName evidence="2">DNA primase/polymerase bifunctional N-terminal domain-containing protein</fullName>
    </recommendedName>
</protein>
<name>A0A7X0LRP8_9ACTN</name>
<comment type="caution">
    <text evidence="3">The sequence shown here is derived from an EMBL/GenBank/DDBJ whole genome shotgun (WGS) entry which is preliminary data.</text>
</comment>
<dbReference type="Pfam" id="PF09250">
    <property type="entry name" value="Prim-Pol"/>
    <property type="match status" value="1"/>
</dbReference>
<accession>A0A7X0LRP8</accession>
<reference evidence="3 4" key="1">
    <citation type="submission" date="2020-08" db="EMBL/GenBank/DDBJ databases">
        <title>Genomic Encyclopedia of Type Strains, Phase IV (KMG-IV): sequencing the most valuable type-strain genomes for metagenomic binning, comparative biology and taxonomic classification.</title>
        <authorList>
            <person name="Goeker M."/>
        </authorList>
    </citation>
    <scope>NUCLEOTIDE SEQUENCE [LARGE SCALE GENOMIC DNA]</scope>
    <source>
        <strain evidence="3 4">DSM 40141</strain>
    </source>
</reference>
<gene>
    <name evidence="3" type="ORF">HNQ79_003689</name>
</gene>
<sequence length="770" mass="82415">MTEHSTAAAVTPLNGALWLVRHGFSVFPADHPGTEKCTGIGRGHDAATCADRGKHPAVPFTTGHTRDDKQVQRIFGAGLRNVGVSIGPCTGPDGAQLLVMDSDRPGALEDVANALGHEHTPTMRVHTGKGHHDYYWAPACAKLGNGLGALKGKFDGDVRAGNAYVIGPGSVHATGVVYSLEDAECPPAPAPEWLLTALQERPGPLRAPATNIVIPADRHDAYTRKAVQAECDAITGAPDGDQNNVINTAAFSLGTLVGAGALTEAEARHDLMSAARAGNHPEGRALATIDSGLRAGMAEPRHPWPPVARTDVRNDFSALLGPERGAAPREETPQASTESQTPLGLLPPDFYEARPVFRHIRQAAHSRACSADVLLYTTLARLSGMISHNIKAVTGIGSPASLNLFAALVGGAGTGKSSGSSLSRVLMPAHDPEFRDGLPIGTGEGIAEAFMGTVEEPTGEIYQRGPSKGDPVMKRVRKQVRHNLYVYVDEGETLVTLAMRTGSVLPETIRRAAVGEALGQTNASEERTRFVATGSYSMGLLVGFQPSTALPLLADARTGTPQRFLWAWAADPSIPDEPVEWPGEITKHPGQMQPADPVEVTFPERIRRMLWQEKVARGRGEVEVAELDGHAGLMKVKVAALFALLDGNRFAVTEEDWSLAETVWATSCAVRDGLVARARREAEAERQAAEDAKVHTEVRSHLAKIDVDRSRLRRASLVKKHASRLGGITYGELNRAFPSRDRQYLTQAIDDAEANGWIFTEDNKICPVTD</sequence>
<dbReference type="Proteomes" id="UP000540423">
    <property type="component" value="Unassembled WGS sequence"/>
</dbReference>
<evidence type="ECO:0000313" key="3">
    <source>
        <dbReference type="EMBL" id="MBB6437206.1"/>
    </source>
</evidence>
<evidence type="ECO:0000256" key="1">
    <source>
        <dbReference type="SAM" id="MobiDB-lite"/>
    </source>
</evidence>
<dbReference type="AlphaFoldDB" id="A0A7X0LRP8"/>
<dbReference type="SMART" id="SM00943">
    <property type="entry name" value="Prim-Pol"/>
    <property type="match status" value="1"/>
</dbReference>
<feature type="compositionally biased region" description="Polar residues" evidence="1">
    <location>
        <begin position="333"/>
        <end position="342"/>
    </location>
</feature>